<sequence length="191" mass="21222">MSSPLNRIFRLRTSVAFFAICFIGLVALPSLFLMNPQSKFSLQQNRPLEELDSSTYVDPDLVTGGTIMPKLGNETAKAELGRATWKLLHTMASRYPEKPKQDERAAMKQWIMLLSRLYPCGECATHFQLILKEHPPQTSSRASLSNWSCGIHNIVNARLGKPEFDCSTLADVYKCGCADEPGAEDSAEAEP</sequence>
<dbReference type="AlphaFoldDB" id="A0A9P5SQV1"/>
<evidence type="ECO:0000313" key="9">
    <source>
        <dbReference type="Proteomes" id="UP000696485"/>
    </source>
</evidence>
<comment type="caution">
    <text evidence="8">The sequence shown here is derived from an EMBL/GenBank/DDBJ whole genome shotgun (WGS) entry which is preliminary data.</text>
</comment>
<dbReference type="GO" id="GO:0016971">
    <property type="term" value="F:flavin-dependent sulfhydryl oxidase activity"/>
    <property type="evidence" value="ECO:0007669"/>
    <property type="project" value="InterPro"/>
</dbReference>
<keyword evidence="9" id="KW-1185">Reference proteome</keyword>
<dbReference type="EC" id="1.8.3.2" evidence="6"/>
<evidence type="ECO:0000256" key="2">
    <source>
        <dbReference type="ARBA" id="ARBA00022630"/>
    </source>
</evidence>
<feature type="transmembrane region" description="Helical" evidence="6">
    <location>
        <begin position="15"/>
        <end position="34"/>
    </location>
</feature>
<evidence type="ECO:0000256" key="4">
    <source>
        <dbReference type="ARBA" id="ARBA00023002"/>
    </source>
</evidence>
<dbReference type="Proteomes" id="UP000696485">
    <property type="component" value="Unassembled WGS sequence"/>
</dbReference>
<dbReference type="InterPro" id="IPR017905">
    <property type="entry name" value="ERV/ALR_sulphydryl_oxidase"/>
</dbReference>
<comment type="cofactor">
    <cofactor evidence="1 6">
        <name>FAD</name>
        <dbReference type="ChEBI" id="CHEBI:57692"/>
    </cofactor>
</comment>
<reference evidence="8" key="1">
    <citation type="journal article" date="2020" name="Fungal Divers.">
        <title>Resolving the Mortierellaceae phylogeny through synthesis of multi-gene phylogenetics and phylogenomics.</title>
        <authorList>
            <person name="Vandepol N."/>
            <person name="Liber J."/>
            <person name="Desiro A."/>
            <person name="Na H."/>
            <person name="Kennedy M."/>
            <person name="Barry K."/>
            <person name="Grigoriev I.V."/>
            <person name="Miller A.N."/>
            <person name="O'Donnell K."/>
            <person name="Stajich J.E."/>
            <person name="Bonito G."/>
        </authorList>
    </citation>
    <scope>NUCLEOTIDE SEQUENCE</scope>
    <source>
        <strain evidence="8">NVP1</strain>
    </source>
</reference>
<dbReference type="FunFam" id="1.20.120.310:FF:000002">
    <property type="entry name" value="Sulfhydryl oxidase"/>
    <property type="match status" value="1"/>
</dbReference>
<keyword evidence="5" id="KW-1015">Disulfide bond</keyword>
<dbReference type="GO" id="GO:0005739">
    <property type="term" value="C:mitochondrion"/>
    <property type="evidence" value="ECO:0007669"/>
    <property type="project" value="TreeGrafter"/>
</dbReference>
<evidence type="ECO:0000313" key="8">
    <source>
        <dbReference type="EMBL" id="KAF9336338.1"/>
    </source>
</evidence>
<keyword evidence="2 6" id="KW-0285">Flavoprotein</keyword>
<feature type="domain" description="ERV/ALR sulfhydryl oxidase" evidence="7">
    <location>
        <begin position="73"/>
        <end position="173"/>
    </location>
</feature>
<dbReference type="InterPro" id="IPR036774">
    <property type="entry name" value="ERV/ALR_sulphydryl_oxid_sf"/>
</dbReference>
<dbReference type="PANTHER" id="PTHR12645">
    <property type="entry name" value="ALR/ERV"/>
    <property type="match status" value="1"/>
</dbReference>
<evidence type="ECO:0000256" key="6">
    <source>
        <dbReference type="RuleBase" id="RU371123"/>
    </source>
</evidence>
<dbReference type="PROSITE" id="PS51324">
    <property type="entry name" value="ERV_ALR"/>
    <property type="match status" value="1"/>
</dbReference>
<evidence type="ECO:0000256" key="5">
    <source>
        <dbReference type="ARBA" id="ARBA00023157"/>
    </source>
</evidence>
<dbReference type="SUPFAM" id="SSF69000">
    <property type="entry name" value="FAD-dependent thiol oxidase"/>
    <property type="match status" value="1"/>
</dbReference>
<dbReference type="InterPro" id="IPR039799">
    <property type="entry name" value="ALR/ERV"/>
</dbReference>
<gene>
    <name evidence="8" type="ORF">BG006_008956</name>
</gene>
<dbReference type="Pfam" id="PF04777">
    <property type="entry name" value="Evr1_Alr"/>
    <property type="match status" value="1"/>
</dbReference>
<protein>
    <recommendedName>
        <fullName evidence="6">Sulfhydryl oxidase</fullName>
        <ecNumber evidence="6">1.8.3.2</ecNumber>
    </recommendedName>
</protein>
<dbReference type="GO" id="GO:0050660">
    <property type="term" value="F:flavin adenine dinucleotide binding"/>
    <property type="evidence" value="ECO:0007669"/>
    <property type="project" value="TreeGrafter"/>
</dbReference>
<organism evidence="8 9">
    <name type="scientific">Podila minutissima</name>
    <dbReference type="NCBI Taxonomy" id="64525"/>
    <lineage>
        <taxon>Eukaryota</taxon>
        <taxon>Fungi</taxon>
        <taxon>Fungi incertae sedis</taxon>
        <taxon>Mucoromycota</taxon>
        <taxon>Mortierellomycotina</taxon>
        <taxon>Mortierellomycetes</taxon>
        <taxon>Mortierellales</taxon>
        <taxon>Mortierellaceae</taxon>
        <taxon>Podila</taxon>
    </lineage>
</organism>
<evidence type="ECO:0000256" key="3">
    <source>
        <dbReference type="ARBA" id="ARBA00022827"/>
    </source>
</evidence>
<keyword evidence="3 6" id="KW-0274">FAD</keyword>
<evidence type="ECO:0000256" key="1">
    <source>
        <dbReference type="ARBA" id="ARBA00001974"/>
    </source>
</evidence>
<keyword evidence="4 6" id="KW-0560">Oxidoreductase</keyword>
<keyword evidence="6" id="KW-1133">Transmembrane helix</keyword>
<proteinExistence type="predicted"/>
<dbReference type="Gene3D" id="1.20.120.310">
    <property type="entry name" value="ERV/ALR sulfhydryl oxidase domain"/>
    <property type="match status" value="1"/>
</dbReference>
<keyword evidence="6" id="KW-0812">Transmembrane</keyword>
<dbReference type="EMBL" id="JAAAUY010000063">
    <property type="protein sequence ID" value="KAF9336338.1"/>
    <property type="molecule type" value="Genomic_DNA"/>
</dbReference>
<dbReference type="PANTHER" id="PTHR12645:SF1">
    <property type="entry name" value="FAD-LINKED SULFHYDRYL OXIDASE ERV2"/>
    <property type="match status" value="1"/>
</dbReference>
<name>A0A9P5SQV1_9FUNG</name>
<evidence type="ECO:0000259" key="7">
    <source>
        <dbReference type="PROSITE" id="PS51324"/>
    </source>
</evidence>
<accession>A0A9P5SQV1</accession>
<keyword evidence="6" id="KW-0472">Membrane</keyword>
<comment type="catalytic activity">
    <reaction evidence="6">
        <text>2 R'C(R)SH + O2 = R'C(R)S-S(R)CR' + H2O2</text>
        <dbReference type="Rhea" id="RHEA:17357"/>
        <dbReference type="ChEBI" id="CHEBI:15379"/>
        <dbReference type="ChEBI" id="CHEBI:16240"/>
        <dbReference type="ChEBI" id="CHEBI:16520"/>
        <dbReference type="ChEBI" id="CHEBI:17412"/>
        <dbReference type="EC" id="1.8.3.2"/>
    </reaction>
</comment>